<dbReference type="PATRIC" id="fig|512763.3.peg.854"/>
<organism evidence="1 2">
    <name type="scientific">Rufibacter tibetensis</name>
    <dbReference type="NCBI Taxonomy" id="512763"/>
    <lineage>
        <taxon>Bacteria</taxon>
        <taxon>Pseudomonadati</taxon>
        <taxon>Bacteroidota</taxon>
        <taxon>Cytophagia</taxon>
        <taxon>Cytophagales</taxon>
        <taxon>Hymenobacteraceae</taxon>
        <taxon>Rufibacter</taxon>
    </lineage>
</organism>
<gene>
    <name evidence="1" type="ORF">DC20_03835</name>
</gene>
<evidence type="ECO:0000313" key="2">
    <source>
        <dbReference type="Proteomes" id="UP000061382"/>
    </source>
</evidence>
<name>A0A0P0CPJ5_9BACT</name>
<proteinExistence type="predicted"/>
<dbReference type="KEGG" id="rti:DC20_03835"/>
<sequence length="109" mass="12054">MVLNIGVGCLCTPFKFNNLITNGRFLILYKIAVPLNGLPFAWVYELCCFIFSGKRSRPRGPAFRPRAVASRLPLRAAANAAPGRVLGAQTKGWKRGKPWTLLSKRKHGS</sequence>
<keyword evidence="2" id="KW-1185">Reference proteome</keyword>
<accession>A0A0P0CPJ5</accession>
<protein>
    <submittedName>
        <fullName evidence="1">Uncharacterized protein</fullName>
    </submittedName>
</protein>
<dbReference type="Proteomes" id="UP000061382">
    <property type="component" value="Chromosome"/>
</dbReference>
<dbReference type="EMBL" id="CP012643">
    <property type="protein sequence ID" value="ALI98270.1"/>
    <property type="molecule type" value="Genomic_DNA"/>
</dbReference>
<dbReference type="AlphaFoldDB" id="A0A0P0CPJ5"/>
<evidence type="ECO:0000313" key="1">
    <source>
        <dbReference type="EMBL" id="ALI98270.1"/>
    </source>
</evidence>
<reference evidence="1 2" key="1">
    <citation type="submission" date="2015-08" db="EMBL/GenBank/DDBJ databases">
        <title>Complete genome sequence of Rufibacter tibetensis strain 1351t, a radiation-resistant bacterium from tibet plateau.</title>
        <authorList>
            <person name="Dai J."/>
        </authorList>
    </citation>
    <scope>NUCLEOTIDE SEQUENCE [LARGE SCALE GENOMIC DNA]</scope>
    <source>
        <strain evidence="1 2">1351</strain>
    </source>
</reference>